<dbReference type="AlphaFoldDB" id="X1CGM2"/>
<organism evidence="1">
    <name type="scientific">marine sediment metagenome</name>
    <dbReference type="NCBI Taxonomy" id="412755"/>
    <lineage>
        <taxon>unclassified sequences</taxon>
        <taxon>metagenomes</taxon>
        <taxon>ecological metagenomes</taxon>
    </lineage>
</organism>
<dbReference type="EMBL" id="BART01020775">
    <property type="protein sequence ID" value="GAG92232.1"/>
    <property type="molecule type" value="Genomic_DNA"/>
</dbReference>
<accession>X1CGM2</accession>
<reference evidence="1" key="1">
    <citation type="journal article" date="2014" name="Front. Microbiol.">
        <title>High frequency of phylogenetically diverse reductive dehalogenase-homologous genes in deep subseafloor sedimentary metagenomes.</title>
        <authorList>
            <person name="Kawai M."/>
            <person name="Futagami T."/>
            <person name="Toyoda A."/>
            <person name="Takaki Y."/>
            <person name="Nishi S."/>
            <person name="Hori S."/>
            <person name="Arai W."/>
            <person name="Tsubouchi T."/>
            <person name="Morono Y."/>
            <person name="Uchiyama I."/>
            <person name="Ito T."/>
            <person name="Fujiyama A."/>
            <person name="Inagaki F."/>
            <person name="Takami H."/>
        </authorList>
    </citation>
    <scope>NUCLEOTIDE SEQUENCE</scope>
    <source>
        <strain evidence="1">Expedition CK06-06</strain>
    </source>
</reference>
<evidence type="ECO:0000313" key="1">
    <source>
        <dbReference type="EMBL" id="GAG92232.1"/>
    </source>
</evidence>
<protein>
    <submittedName>
        <fullName evidence="1">Uncharacterized protein</fullName>
    </submittedName>
</protein>
<comment type="caution">
    <text evidence="1">The sequence shown here is derived from an EMBL/GenBank/DDBJ whole genome shotgun (WGS) entry which is preliminary data.</text>
</comment>
<sequence>MPDKIPWKILDKKKFKVELFSSNLNLPVNISFISKRGSKKNDPLLYVTELYSGIKVVKNDGSHETFAKDLLNYIAVALISLAHHLLIYRPSLLN</sequence>
<name>X1CGM2_9ZZZZ</name>
<proteinExistence type="predicted"/>
<gene>
    <name evidence="1" type="ORF">S01H4_38514</name>
</gene>